<keyword evidence="3 8" id="KW-0812">Transmembrane</keyword>
<comment type="caution">
    <text evidence="10">The sequence shown here is derived from an EMBL/GenBank/DDBJ whole genome shotgun (WGS) entry which is preliminary data.</text>
</comment>
<dbReference type="GO" id="GO:0015648">
    <property type="term" value="F:lipid-linked peptidoglycan transporter activity"/>
    <property type="evidence" value="ECO:0007669"/>
    <property type="project" value="UniProtKB-UniRule"/>
</dbReference>
<comment type="pathway">
    <text evidence="8">Cell wall biogenesis; peptidoglycan biosynthesis.</text>
</comment>
<evidence type="ECO:0000256" key="5">
    <source>
        <dbReference type="ARBA" id="ARBA00022984"/>
    </source>
</evidence>
<feature type="transmembrane region" description="Helical" evidence="8">
    <location>
        <begin position="341"/>
        <end position="359"/>
    </location>
</feature>
<dbReference type="CDD" id="cd13123">
    <property type="entry name" value="MATE_MurJ_like"/>
    <property type="match status" value="1"/>
</dbReference>
<keyword evidence="2 8" id="KW-1003">Cell membrane</keyword>
<feature type="transmembrane region" description="Helical" evidence="8">
    <location>
        <begin position="178"/>
        <end position="200"/>
    </location>
</feature>
<gene>
    <name evidence="8" type="primary">murJ</name>
    <name evidence="10" type="ORF">PEPNEM18_01089</name>
</gene>
<dbReference type="GO" id="GO:0008360">
    <property type="term" value="P:regulation of cell shape"/>
    <property type="evidence" value="ECO:0007669"/>
    <property type="project" value="UniProtKB-UniRule"/>
</dbReference>
<evidence type="ECO:0000256" key="6">
    <source>
        <dbReference type="ARBA" id="ARBA00022989"/>
    </source>
</evidence>
<keyword evidence="8 9" id="KW-0961">Cell wall biogenesis/degradation</keyword>
<dbReference type="GO" id="GO:0005886">
    <property type="term" value="C:plasma membrane"/>
    <property type="evidence" value="ECO:0007669"/>
    <property type="project" value="UniProtKB-SubCell"/>
</dbReference>
<comment type="similarity">
    <text evidence="8 9">Belongs to the MurJ/MviN family.</text>
</comment>
<organism evidence="10 11">
    <name type="scientific">Aedoeadaptatus nemausensis</name>
    <dbReference type="NCBI Taxonomy" id="2582829"/>
    <lineage>
        <taxon>Bacteria</taxon>
        <taxon>Bacillati</taxon>
        <taxon>Bacillota</taxon>
        <taxon>Tissierellia</taxon>
        <taxon>Tissierellales</taxon>
        <taxon>Peptoniphilaceae</taxon>
        <taxon>Aedoeadaptatus</taxon>
    </lineage>
</organism>
<dbReference type="PANTHER" id="PTHR47019:SF1">
    <property type="entry name" value="LIPID II FLIPPASE MURJ"/>
    <property type="match status" value="1"/>
</dbReference>
<dbReference type="AlphaFoldDB" id="A0A6V6Y420"/>
<dbReference type="GO" id="GO:0009252">
    <property type="term" value="P:peptidoglycan biosynthetic process"/>
    <property type="evidence" value="ECO:0007669"/>
    <property type="project" value="UniProtKB-UniRule"/>
</dbReference>
<feature type="transmembrane region" description="Helical" evidence="8">
    <location>
        <begin position="302"/>
        <end position="321"/>
    </location>
</feature>
<evidence type="ECO:0000256" key="8">
    <source>
        <dbReference type="HAMAP-Rule" id="MF_02078"/>
    </source>
</evidence>
<keyword evidence="8 9" id="KW-0813">Transport</keyword>
<evidence type="ECO:0000256" key="2">
    <source>
        <dbReference type="ARBA" id="ARBA00022475"/>
    </source>
</evidence>
<dbReference type="EMBL" id="CAIJCS010000019">
    <property type="protein sequence ID" value="CAC9931783.1"/>
    <property type="molecule type" value="Genomic_DNA"/>
</dbReference>
<evidence type="ECO:0000256" key="9">
    <source>
        <dbReference type="PIRNR" id="PIRNR002869"/>
    </source>
</evidence>
<comment type="function">
    <text evidence="8 9">Involved in peptidoglycan biosynthesis. Transports lipid-linked peptidoglycan precursors from the inner to the outer leaflet of the cytoplasmic membrane.</text>
</comment>
<sequence>MQKTSILLMIITVGTKFFGLAREKALAHFFGTSDIANIFLIAFTLPMLVSNLISGSLAGGFIPIYTEIHHEKGREEADGFTSQLTVILAVAALILSFLTIIFAPQLVRLLARGFQGSLFERTVYVTRLTSLSIVAMAVFSIFKAYLQIHNHFIVSIFHSVVMNSILILAMFLGRAGDLTLLGIGILFAFTFQYIFFLPYIKKSGFHFRLKGYKEKTGLKKLLILILPIFISTSVLELNNIVSKSLASSIAATGVPVINYATKIQGFVTGIVVTSIITVIYPQMAKLVEEEATDELAHVFGRSLSLMAALVLPATVGVVAFHEEIVRLLFQGGAFSAEDVAVTGKVLLFYGLGFLAIGIREIGIRIFYSKKMATVPVVNSVYMVVLNIFLNIILGKIFGLRGLAMGTLVALWVGGMGMLLHLKKSMGTLGLREYGKNMAKILSASIAMGIVAKLTEGFLMNYISPNLSLIIAIVVGAGVYALLAIAMGFKELEAVKSFLTKKKNS</sequence>
<feature type="transmembrane region" description="Helical" evidence="8">
    <location>
        <begin position="84"/>
        <end position="104"/>
    </location>
</feature>
<proteinExistence type="inferred from homology"/>
<evidence type="ECO:0000256" key="3">
    <source>
        <dbReference type="ARBA" id="ARBA00022692"/>
    </source>
</evidence>
<evidence type="ECO:0000313" key="10">
    <source>
        <dbReference type="EMBL" id="CAC9931783.1"/>
    </source>
</evidence>
<keyword evidence="11" id="KW-1185">Reference proteome</keyword>
<feature type="transmembrane region" description="Helical" evidence="8">
    <location>
        <begin position="221"/>
        <end position="241"/>
    </location>
</feature>
<dbReference type="NCBIfam" id="TIGR01695">
    <property type="entry name" value="murJ_mviN"/>
    <property type="match status" value="1"/>
</dbReference>
<keyword evidence="4 8" id="KW-0133">Cell shape</keyword>
<dbReference type="InterPro" id="IPR004268">
    <property type="entry name" value="MurJ"/>
</dbReference>
<reference evidence="10 11" key="1">
    <citation type="submission" date="2020-06" db="EMBL/GenBank/DDBJ databases">
        <authorList>
            <person name="Criscuolo A."/>
        </authorList>
    </citation>
    <scope>NUCLEOTIDE SEQUENCE [LARGE SCALE GENOMIC DNA]</scope>
    <source>
        <strain evidence="10">1804121828</strain>
    </source>
</reference>
<feature type="transmembrane region" description="Helical" evidence="8">
    <location>
        <begin position="261"/>
        <end position="281"/>
    </location>
</feature>
<dbReference type="GO" id="GO:0034204">
    <property type="term" value="P:lipid translocation"/>
    <property type="evidence" value="ECO:0007669"/>
    <property type="project" value="TreeGrafter"/>
</dbReference>
<comment type="subcellular location">
    <subcellularLocation>
        <location evidence="1 8">Cell membrane</location>
        <topology evidence="1 8">Multi-pass membrane protein</topology>
    </subcellularLocation>
</comment>
<evidence type="ECO:0000256" key="1">
    <source>
        <dbReference type="ARBA" id="ARBA00004651"/>
    </source>
</evidence>
<dbReference type="GO" id="GO:0071555">
    <property type="term" value="P:cell wall organization"/>
    <property type="evidence" value="ECO:0007669"/>
    <property type="project" value="UniProtKB-UniRule"/>
</dbReference>
<feature type="transmembrane region" description="Helical" evidence="8">
    <location>
        <begin position="440"/>
        <end position="462"/>
    </location>
</feature>
<dbReference type="Proteomes" id="UP000586454">
    <property type="component" value="Unassembled WGS sequence"/>
</dbReference>
<feature type="transmembrane region" description="Helical" evidence="8">
    <location>
        <begin position="399"/>
        <end position="419"/>
    </location>
</feature>
<dbReference type="HAMAP" id="MF_02078">
    <property type="entry name" value="MurJ_MviN"/>
    <property type="match status" value="1"/>
</dbReference>
<dbReference type="PIRSF" id="PIRSF002869">
    <property type="entry name" value="MviN"/>
    <property type="match status" value="1"/>
</dbReference>
<evidence type="ECO:0000256" key="7">
    <source>
        <dbReference type="ARBA" id="ARBA00023136"/>
    </source>
</evidence>
<feature type="transmembrane region" description="Helical" evidence="8">
    <location>
        <begin position="468"/>
        <end position="488"/>
    </location>
</feature>
<evidence type="ECO:0000313" key="11">
    <source>
        <dbReference type="Proteomes" id="UP000586454"/>
    </source>
</evidence>
<keyword evidence="5 8" id="KW-0573">Peptidoglycan synthesis</keyword>
<feature type="transmembrane region" description="Helical" evidence="8">
    <location>
        <begin position="35"/>
        <end position="64"/>
    </location>
</feature>
<dbReference type="InterPro" id="IPR051050">
    <property type="entry name" value="Lipid_II_flippase_MurJ/MviN"/>
</dbReference>
<dbReference type="PRINTS" id="PR01806">
    <property type="entry name" value="VIRFACTRMVIN"/>
</dbReference>
<protein>
    <recommendedName>
        <fullName evidence="8">Probable lipid II flippase MurJ</fullName>
    </recommendedName>
</protein>
<keyword evidence="7 8" id="KW-0472">Membrane</keyword>
<evidence type="ECO:0000256" key="4">
    <source>
        <dbReference type="ARBA" id="ARBA00022960"/>
    </source>
</evidence>
<feature type="transmembrane region" description="Helical" evidence="8">
    <location>
        <begin position="152"/>
        <end position="172"/>
    </location>
</feature>
<name>A0A6V6Y420_9FIRM</name>
<dbReference type="PANTHER" id="PTHR47019">
    <property type="entry name" value="LIPID II FLIPPASE MURJ"/>
    <property type="match status" value="1"/>
</dbReference>
<accession>A0A6V6Y420</accession>
<keyword evidence="6 8" id="KW-1133">Transmembrane helix</keyword>
<dbReference type="RefSeq" id="WP_180500054.1">
    <property type="nucleotide sequence ID" value="NZ_CAIJCS010000019.1"/>
</dbReference>
<dbReference type="UniPathway" id="UPA00219"/>
<feature type="transmembrane region" description="Helical" evidence="8">
    <location>
        <begin position="371"/>
        <end position="393"/>
    </location>
</feature>
<dbReference type="Pfam" id="PF03023">
    <property type="entry name" value="MurJ"/>
    <property type="match status" value="1"/>
</dbReference>
<feature type="transmembrane region" description="Helical" evidence="8">
    <location>
        <begin position="124"/>
        <end position="145"/>
    </location>
</feature>